<evidence type="ECO:0000313" key="3">
    <source>
        <dbReference type="Proteomes" id="UP000199532"/>
    </source>
</evidence>
<dbReference type="EMBL" id="FNXY01000006">
    <property type="protein sequence ID" value="SEJ28995.1"/>
    <property type="molecule type" value="Genomic_DNA"/>
</dbReference>
<accession>A0A1H6XWP3</accession>
<evidence type="ECO:0000259" key="1">
    <source>
        <dbReference type="PROSITE" id="PS51819"/>
    </source>
</evidence>
<name>A0A1H6XWP3_9BACT</name>
<dbReference type="Proteomes" id="UP000199532">
    <property type="component" value="Unassembled WGS sequence"/>
</dbReference>
<evidence type="ECO:0000313" key="2">
    <source>
        <dbReference type="EMBL" id="SEJ28995.1"/>
    </source>
</evidence>
<dbReference type="CDD" id="cd07264">
    <property type="entry name" value="VOC_like"/>
    <property type="match status" value="1"/>
</dbReference>
<reference evidence="2 3" key="1">
    <citation type="submission" date="2016-10" db="EMBL/GenBank/DDBJ databases">
        <authorList>
            <person name="de Groot N.N."/>
        </authorList>
    </citation>
    <scope>NUCLEOTIDE SEQUENCE [LARGE SCALE GENOMIC DNA]</scope>
    <source>
        <strain evidence="2 3">DSM 19938</strain>
    </source>
</reference>
<dbReference type="InterPro" id="IPR025870">
    <property type="entry name" value="Glyoxalase-like_dom"/>
</dbReference>
<dbReference type="InterPro" id="IPR029068">
    <property type="entry name" value="Glyas_Bleomycin-R_OHBP_Dase"/>
</dbReference>
<protein>
    <submittedName>
        <fullName evidence="2">Uncharacterized conserved protein PhnB, glyoxalase superfamily</fullName>
    </submittedName>
</protein>
<sequence length="131" mass="14438">MIKFAYTILYVKNVSASILFYETAFGFYRKFISPDEDYAELVTGDTTLSFASMSLATSNISDGFIESNTTSKPFGIEIGFAVDDVEKTLLNALNSGALLVEKPKTKPWGQTVAYVRDIDGFLIEICTAMES</sequence>
<dbReference type="OrthoDB" id="9796521at2"/>
<dbReference type="AlphaFoldDB" id="A0A1H6XWP3"/>
<dbReference type="PANTHER" id="PTHR21366">
    <property type="entry name" value="GLYOXALASE FAMILY PROTEIN"/>
    <property type="match status" value="1"/>
</dbReference>
<organism evidence="2 3">
    <name type="scientific">Dyadobacter koreensis</name>
    <dbReference type="NCBI Taxonomy" id="408657"/>
    <lineage>
        <taxon>Bacteria</taxon>
        <taxon>Pseudomonadati</taxon>
        <taxon>Bacteroidota</taxon>
        <taxon>Cytophagia</taxon>
        <taxon>Cytophagales</taxon>
        <taxon>Spirosomataceae</taxon>
        <taxon>Dyadobacter</taxon>
    </lineage>
</organism>
<feature type="domain" description="VOC" evidence="1">
    <location>
        <begin position="3"/>
        <end position="128"/>
    </location>
</feature>
<dbReference type="InterPro" id="IPR050383">
    <property type="entry name" value="GlyoxalaseI/FosfomycinResist"/>
</dbReference>
<keyword evidence="3" id="KW-1185">Reference proteome</keyword>
<dbReference type="STRING" id="408657.SAMN04487995_3991"/>
<dbReference type="PROSITE" id="PS51819">
    <property type="entry name" value="VOC"/>
    <property type="match status" value="1"/>
</dbReference>
<dbReference type="Pfam" id="PF12681">
    <property type="entry name" value="Glyoxalase_2"/>
    <property type="match status" value="1"/>
</dbReference>
<dbReference type="RefSeq" id="WP_090337999.1">
    <property type="nucleotide sequence ID" value="NZ_FNXY01000006.1"/>
</dbReference>
<gene>
    <name evidence="2" type="ORF">SAMN04487995_3991</name>
</gene>
<dbReference type="InterPro" id="IPR037523">
    <property type="entry name" value="VOC_core"/>
</dbReference>
<dbReference type="SUPFAM" id="SSF54593">
    <property type="entry name" value="Glyoxalase/Bleomycin resistance protein/Dihydroxybiphenyl dioxygenase"/>
    <property type="match status" value="1"/>
</dbReference>
<dbReference type="Gene3D" id="3.10.180.10">
    <property type="entry name" value="2,3-Dihydroxybiphenyl 1,2-Dioxygenase, domain 1"/>
    <property type="match status" value="1"/>
</dbReference>
<proteinExistence type="predicted"/>
<dbReference type="PANTHER" id="PTHR21366:SF22">
    <property type="entry name" value="VOC DOMAIN-CONTAINING PROTEIN"/>
    <property type="match status" value="1"/>
</dbReference>